<gene>
    <name evidence="1" type="ORF">H6A60_07360</name>
</gene>
<accession>A0ABS2DSI8</accession>
<evidence type="ECO:0000313" key="1">
    <source>
        <dbReference type="EMBL" id="MBM6704298.1"/>
    </source>
</evidence>
<reference evidence="1 2" key="1">
    <citation type="journal article" date="2021" name="Sci. Rep.">
        <title>The distribution of antibiotic resistance genes in chicken gut microbiota commensals.</title>
        <authorList>
            <person name="Juricova H."/>
            <person name="Matiasovicova J."/>
            <person name="Kubasova T."/>
            <person name="Cejkova D."/>
            <person name="Rychlik I."/>
        </authorList>
    </citation>
    <scope>NUCLEOTIDE SEQUENCE [LARGE SCALE GENOMIC DNA]</scope>
    <source>
        <strain evidence="1 2">An829</strain>
    </source>
</reference>
<name>A0ABS2DSI8_9BURK</name>
<comment type="caution">
    <text evidence="1">The sequence shown here is derived from an EMBL/GenBank/DDBJ whole genome shotgun (WGS) entry which is preliminary data.</text>
</comment>
<evidence type="ECO:0000313" key="2">
    <source>
        <dbReference type="Proteomes" id="UP000715095"/>
    </source>
</evidence>
<dbReference type="SUPFAM" id="SSF69635">
    <property type="entry name" value="Type III secretory system chaperone-like"/>
    <property type="match status" value="1"/>
</dbReference>
<keyword evidence="2" id="KW-1185">Reference proteome</keyword>
<dbReference type="InterPro" id="IPR010261">
    <property type="entry name" value="Tir_chaperone"/>
</dbReference>
<protein>
    <submittedName>
        <fullName evidence="1">Type III secretion system chaperone</fullName>
    </submittedName>
</protein>
<sequence length="161" mass="17462">MFESLREAAEALSREAGWSSPVFDEDGCCRYALEDGLELALLSPDGRALLLRADLGEAPDLQGPDAYAATERWRTVGMLAAASMRARRSTLGAADGRLELYRLLSLDRCTSESLAQEAGDFLNDEAWWRERLSGEAPGASGASPFSAFSMPSSSWFTGNPY</sequence>
<dbReference type="Proteomes" id="UP000715095">
    <property type="component" value="Unassembled WGS sequence"/>
</dbReference>
<dbReference type="Gene3D" id="3.30.1460.10">
    <property type="match status" value="1"/>
</dbReference>
<proteinExistence type="predicted"/>
<dbReference type="Pfam" id="PF05932">
    <property type="entry name" value="CesT"/>
    <property type="match status" value="1"/>
</dbReference>
<organism evidence="1 2">
    <name type="scientific">Sutterella massiliensis</name>
    <dbReference type="NCBI Taxonomy" id="1816689"/>
    <lineage>
        <taxon>Bacteria</taxon>
        <taxon>Pseudomonadati</taxon>
        <taxon>Pseudomonadota</taxon>
        <taxon>Betaproteobacteria</taxon>
        <taxon>Burkholderiales</taxon>
        <taxon>Sutterellaceae</taxon>
        <taxon>Sutterella</taxon>
    </lineage>
</organism>
<dbReference type="EMBL" id="JACJJC010000010">
    <property type="protein sequence ID" value="MBM6704298.1"/>
    <property type="molecule type" value="Genomic_DNA"/>
</dbReference>
<dbReference type="RefSeq" id="WP_205102909.1">
    <property type="nucleotide sequence ID" value="NZ_JACJJC010000010.1"/>
</dbReference>